<dbReference type="EMBL" id="JABCKV010000666">
    <property type="protein sequence ID" value="KAG5640514.1"/>
    <property type="molecule type" value="Genomic_DNA"/>
</dbReference>
<dbReference type="AlphaFoldDB" id="A0A9P7K8W3"/>
<organism evidence="1 2">
    <name type="scientific">Asterophora parasitica</name>
    <dbReference type="NCBI Taxonomy" id="117018"/>
    <lineage>
        <taxon>Eukaryota</taxon>
        <taxon>Fungi</taxon>
        <taxon>Dikarya</taxon>
        <taxon>Basidiomycota</taxon>
        <taxon>Agaricomycotina</taxon>
        <taxon>Agaricomycetes</taxon>
        <taxon>Agaricomycetidae</taxon>
        <taxon>Agaricales</taxon>
        <taxon>Tricholomatineae</taxon>
        <taxon>Lyophyllaceae</taxon>
        <taxon>Asterophora</taxon>
    </lineage>
</organism>
<keyword evidence="2" id="KW-1185">Reference proteome</keyword>
<gene>
    <name evidence="1" type="ORF">DXG03_008230</name>
</gene>
<sequence>ILKDFTKSHFPQMVPKLHIKIREAVFASRNSDGKSCATGYNHMCADARGIDLAALSSYPTNDEINQACLAYGEAESLFALLGVSASELHQASSELTSFSRLPGTASWYYGPEDALDSDQDDSDDVFWVE</sequence>
<comment type="caution">
    <text evidence="1">The sequence shown here is derived from an EMBL/GenBank/DDBJ whole genome shotgun (WGS) entry which is preliminary data.</text>
</comment>
<reference evidence="1" key="1">
    <citation type="submission" date="2020-07" db="EMBL/GenBank/DDBJ databases">
        <authorList>
            <person name="Nieuwenhuis M."/>
            <person name="Van De Peppel L.J.J."/>
        </authorList>
    </citation>
    <scope>NUCLEOTIDE SEQUENCE</scope>
    <source>
        <strain evidence="1">AP01</strain>
        <tissue evidence="1">Mycelium</tissue>
    </source>
</reference>
<dbReference type="OrthoDB" id="73076at2759"/>
<protein>
    <submittedName>
        <fullName evidence="1">Uncharacterized protein</fullName>
    </submittedName>
</protein>
<proteinExistence type="predicted"/>
<dbReference type="Proteomes" id="UP000775547">
    <property type="component" value="Unassembled WGS sequence"/>
</dbReference>
<reference evidence="1" key="2">
    <citation type="submission" date="2021-10" db="EMBL/GenBank/DDBJ databases">
        <title>Phylogenomics reveals ancestral predisposition of the termite-cultivated fungus Termitomyces towards a domesticated lifestyle.</title>
        <authorList>
            <person name="Auxier B."/>
            <person name="Grum-Grzhimaylo A."/>
            <person name="Cardenas M.E."/>
            <person name="Lodge J.D."/>
            <person name="Laessoe T."/>
            <person name="Pedersen O."/>
            <person name="Smith M.E."/>
            <person name="Kuyper T.W."/>
            <person name="Franco-Molano E.A."/>
            <person name="Baroni T.J."/>
            <person name="Aanen D.K."/>
        </authorList>
    </citation>
    <scope>NUCLEOTIDE SEQUENCE</scope>
    <source>
        <strain evidence="1">AP01</strain>
        <tissue evidence="1">Mycelium</tissue>
    </source>
</reference>
<name>A0A9P7K8W3_9AGAR</name>
<feature type="non-terminal residue" evidence="1">
    <location>
        <position position="1"/>
    </location>
</feature>
<evidence type="ECO:0000313" key="2">
    <source>
        <dbReference type="Proteomes" id="UP000775547"/>
    </source>
</evidence>
<evidence type="ECO:0000313" key="1">
    <source>
        <dbReference type="EMBL" id="KAG5640514.1"/>
    </source>
</evidence>
<accession>A0A9P7K8W3</accession>